<feature type="region of interest" description="Disordered" evidence="1">
    <location>
        <begin position="89"/>
        <end position="110"/>
    </location>
</feature>
<feature type="region of interest" description="Disordered" evidence="1">
    <location>
        <begin position="272"/>
        <end position="294"/>
    </location>
</feature>
<protein>
    <submittedName>
        <fullName evidence="2">Uncharacterized protein</fullName>
    </submittedName>
</protein>
<comment type="caution">
    <text evidence="2">The sequence shown here is derived from an EMBL/GenBank/DDBJ whole genome shotgun (WGS) entry which is preliminary data.</text>
</comment>
<feature type="compositionally biased region" description="Basic and acidic residues" evidence="1">
    <location>
        <begin position="89"/>
        <end position="104"/>
    </location>
</feature>
<evidence type="ECO:0000256" key="1">
    <source>
        <dbReference type="SAM" id="MobiDB-lite"/>
    </source>
</evidence>
<dbReference type="Proteomes" id="UP001472677">
    <property type="component" value="Unassembled WGS sequence"/>
</dbReference>
<organism evidence="2 3">
    <name type="scientific">Hibiscus sabdariffa</name>
    <name type="common">roselle</name>
    <dbReference type="NCBI Taxonomy" id="183260"/>
    <lineage>
        <taxon>Eukaryota</taxon>
        <taxon>Viridiplantae</taxon>
        <taxon>Streptophyta</taxon>
        <taxon>Embryophyta</taxon>
        <taxon>Tracheophyta</taxon>
        <taxon>Spermatophyta</taxon>
        <taxon>Magnoliopsida</taxon>
        <taxon>eudicotyledons</taxon>
        <taxon>Gunneridae</taxon>
        <taxon>Pentapetalae</taxon>
        <taxon>rosids</taxon>
        <taxon>malvids</taxon>
        <taxon>Malvales</taxon>
        <taxon>Malvaceae</taxon>
        <taxon>Malvoideae</taxon>
        <taxon>Hibiscus</taxon>
    </lineage>
</organism>
<dbReference type="EMBL" id="JBBPBM010000140">
    <property type="protein sequence ID" value="KAK8504507.1"/>
    <property type="molecule type" value="Genomic_DNA"/>
</dbReference>
<name>A0ABR2BCB9_9ROSI</name>
<proteinExistence type="predicted"/>
<evidence type="ECO:0000313" key="2">
    <source>
        <dbReference type="EMBL" id="KAK8504507.1"/>
    </source>
</evidence>
<evidence type="ECO:0000313" key="3">
    <source>
        <dbReference type="Proteomes" id="UP001472677"/>
    </source>
</evidence>
<sequence>MANFAPKNQEVVQVNSRVSGTGALNASLNGINGDRPPDSARPVVVPSRLERLANPVNEEDQQAVKRSHGESDEVIDIGVEEIIAAPKNGLRDGVENDGNGEKGEIQQGGDAHAKLSFRDMLIGQSIGAHAASTIPELDVEATESSFAVLADDTDDHTPRVGDADPVAADASDVLLADPKNITIVVIEMNGSEKRVLLHGSGSEDSSKNLFHREHGGSSVVASKDVVVQEPVTVKAGTHVAVRVVKRGADLGSKTGEDRRSISGLKDGVTKGNLKVGISKKGDREGGPARTKQPSRQFGKICLDEWVGSFDRELEDSVRGSIQHSLGSNQQVTETVDVQWRENDSFVCNLK</sequence>
<reference evidence="2 3" key="1">
    <citation type="journal article" date="2024" name="G3 (Bethesda)">
        <title>Genome assembly of Hibiscus sabdariffa L. provides insights into metabolisms of medicinal natural products.</title>
        <authorList>
            <person name="Kim T."/>
        </authorList>
    </citation>
    <scope>NUCLEOTIDE SEQUENCE [LARGE SCALE GENOMIC DNA]</scope>
    <source>
        <strain evidence="2">TK-2024</strain>
        <tissue evidence="2">Old leaves</tissue>
    </source>
</reference>
<accession>A0ABR2BCB9</accession>
<keyword evidence="3" id="KW-1185">Reference proteome</keyword>
<gene>
    <name evidence="2" type="ORF">V6N12_017786</name>
</gene>